<feature type="region of interest" description="Disordered" evidence="7">
    <location>
        <begin position="128"/>
        <end position="166"/>
    </location>
</feature>
<reference evidence="9" key="2">
    <citation type="submission" date="2025-08" db="UniProtKB">
        <authorList>
            <consortium name="Ensembl"/>
        </authorList>
    </citation>
    <scope>IDENTIFICATION</scope>
</reference>
<dbReference type="Ensembl" id="ENSPFOT00000029686.1">
    <property type="protein sequence ID" value="ENSPFOP00000028251.1"/>
    <property type="gene ID" value="ENSPFOG00000004876.2"/>
</dbReference>
<keyword evidence="4" id="KW-0010">Activator</keyword>
<dbReference type="InterPro" id="IPR036770">
    <property type="entry name" value="Ankyrin_rpt-contain_sf"/>
</dbReference>
<evidence type="ECO:0000256" key="2">
    <source>
        <dbReference type="ARBA" id="ARBA00023015"/>
    </source>
</evidence>
<dbReference type="SUPFAM" id="SSF48403">
    <property type="entry name" value="Ankyrin repeat"/>
    <property type="match status" value="1"/>
</dbReference>
<protein>
    <submittedName>
        <fullName evidence="9">Zgc:113279</fullName>
    </submittedName>
</protein>
<dbReference type="PANTHER" id="PTHR24124">
    <property type="entry name" value="ANKYRIN REPEAT FAMILY A"/>
    <property type="match status" value="1"/>
</dbReference>
<keyword evidence="2" id="KW-0805">Transcription regulation</keyword>
<evidence type="ECO:0000256" key="7">
    <source>
        <dbReference type="SAM" id="MobiDB-lite"/>
    </source>
</evidence>
<keyword evidence="3 6" id="KW-0040">ANK repeat</keyword>
<reference evidence="10" key="1">
    <citation type="submission" date="2013-10" db="EMBL/GenBank/DDBJ databases">
        <authorList>
            <person name="Schartl M."/>
            <person name="Warren W."/>
        </authorList>
    </citation>
    <scope>NUCLEOTIDE SEQUENCE [LARGE SCALE GENOMIC DNA]</scope>
    <source>
        <strain evidence="10">female</strain>
    </source>
</reference>
<dbReference type="GO" id="GO:0070974">
    <property type="term" value="F:POU domain binding"/>
    <property type="evidence" value="ECO:0007669"/>
    <property type="project" value="InterPro"/>
</dbReference>
<dbReference type="PROSITE" id="PS52003">
    <property type="entry name" value="OCA"/>
    <property type="match status" value="1"/>
</dbReference>
<evidence type="ECO:0000313" key="9">
    <source>
        <dbReference type="Ensembl" id="ENSPFOP00000028251.1"/>
    </source>
</evidence>
<dbReference type="PROSITE" id="PS50088">
    <property type="entry name" value="ANK_REPEAT"/>
    <property type="match status" value="1"/>
</dbReference>
<feature type="region of interest" description="Disordered" evidence="7">
    <location>
        <begin position="1"/>
        <end position="32"/>
    </location>
</feature>
<feature type="repeat" description="ANK" evidence="6">
    <location>
        <begin position="298"/>
        <end position="330"/>
    </location>
</feature>
<evidence type="ECO:0000313" key="10">
    <source>
        <dbReference type="Proteomes" id="UP000028760"/>
    </source>
</evidence>
<dbReference type="EMBL" id="AYCK01015342">
    <property type="status" value="NOT_ANNOTATED_CDS"/>
    <property type="molecule type" value="Genomic_DNA"/>
</dbReference>
<evidence type="ECO:0000259" key="8">
    <source>
        <dbReference type="PROSITE" id="PS52003"/>
    </source>
</evidence>
<dbReference type="Gene3D" id="1.25.40.20">
    <property type="entry name" value="Ankyrin repeat-containing domain"/>
    <property type="match status" value="1"/>
</dbReference>
<feature type="compositionally biased region" description="Low complexity" evidence="7">
    <location>
        <begin position="129"/>
        <end position="141"/>
    </location>
</feature>
<keyword evidence="10" id="KW-1185">Reference proteome</keyword>
<name>A0A096MA10_POEFO</name>
<evidence type="ECO:0000256" key="6">
    <source>
        <dbReference type="PROSITE-ProRule" id="PRU00023"/>
    </source>
</evidence>
<dbReference type="PROSITE" id="PS50297">
    <property type="entry name" value="ANK_REP_REGION"/>
    <property type="match status" value="1"/>
</dbReference>
<sequence length="438" mass="48427">MKGPYNRKAPGAGLGPQLEEPPAVPDPPVPSVTGCKWNKGTRCSVSGGERVYLGVRVRMPVRDLLKNIRVPKDMDPDDFNKICMCESGNRKRARTRARNKATGGQHPVKSLEELAIIIEVLEEDLRSGCTPCSPTSKSPPSDFTTSPELSLTSNATPVLSPVDVNSGDEYDEIIPSPESYMAYSPSASQHDVAWTRPDCMFFGLQPPGVTDTQSYGDREEGWFEPKNNWDLNTSAFFWTQLQKEESWLRTTSDAELLTTDEHGRTFLHKVVCLGKRAQAYAIAKRMSAINSLDLKDSDGMTALLHAAKHNQHLMVADLIRLGANVNETNNLGKSCLHLSAENGYFRVLEVLKQGMMDGLYIDVEATDNSGMSVLQCATVALKASMSEVDSSMSLSHSRLHTLRQEHMMETLKCVLQMDSFLHVAARWSATDPEYTVQS</sequence>
<dbReference type="PANTHER" id="PTHR24124:SF8">
    <property type="entry name" value="OCA DOMAIN-CONTAINING PROTEIN"/>
    <property type="match status" value="1"/>
</dbReference>
<dbReference type="GO" id="GO:0003677">
    <property type="term" value="F:DNA binding"/>
    <property type="evidence" value="ECO:0007669"/>
    <property type="project" value="InterPro"/>
</dbReference>
<keyword evidence="5" id="KW-0804">Transcription</keyword>
<feature type="compositionally biased region" description="Polar residues" evidence="7">
    <location>
        <begin position="142"/>
        <end position="157"/>
    </location>
</feature>
<dbReference type="SMART" id="SM00248">
    <property type="entry name" value="ANK"/>
    <property type="match status" value="3"/>
</dbReference>
<keyword evidence="1" id="KW-0677">Repeat</keyword>
<evidence type="ECO:0000256" key="3">
    <source>
        <dbReference type="ARBA" id="ARBA00023043"/>
    </source>
</evidence>
<proteinExistence type="predicted"/>
<dbReference type="Pfam" id="PF13637">
    <property type="entry name" value="Ank_4"/>
    <property type="match status" value="1"/>
</dbReference>
<dbReference type="GeneTree" id="ENSGT00940000153695"/>
<evidence type="ECO:0000256" key="5">
    <source>
        <dbReference type="ARBA" id="ARBA00023163"/>
    </source>
</evidence>
<dbReference type="Proteomes" id="UP000028760">
    <property type="component" value="Unassembled WGS sequence"/>
</dbReference>
<feature type="domain" description="OCA" evidence="8">
    <location>
        <begin position="49"/>
        <end position="71"/>
    </location>
</feature>
<dbReference type="InterPro" id="IPR047571">
    <property type="entry name" value="OCA"/>
</dbReference>
<organism evidence="9 10">
    <name type="scientific">Poecilia formosa</name>
    <name type="common">Amazon molly</name>
    <name type="synonym">Limia formosa</name>
    <dbReference type="NCBI Taxonomy" id="48698"/>
    <lineage>
        <taxon>Eukaryota</taxon>
        <taxon>Metazoa</taxon>
        <taxon>Chordata</taxon>
        <taxon>Craniata</taxon>
        <taxon>Vertebrata</taxon>
        <taxon>Euteleostomi</taxon>
        <taxon>Actinopterygii</taxon>
        <taxon>Neopterygii</taxon>
        <taxon>Teleostei</taxon>
        <taxon>Neoteleostei</taxon>
        <taxon>Acanthomorphata</taxon>
        <taxon>Ovalentaria</taxon>
        <taxon>Atherinomorphae</taxon>
        <taxon>Cyprinodontiformes</taxon>
        <taxon>Poeciliidae</taxon>
        <taxon>Poeciliinae</taxon>
        <taxon>Poecilia</taxon>
    </lineage>
</organism>
<dbReference type="OMA" id="PQKRYMG"/>
<dbReference type="EMBL" id="AYCK01015344">
    <property type="status" value="NOT_ANNOTATED_CDS"/>
    <property type="molecule type" value="Genomic_DNA"/>
</dbReference>
<dbReference type="EMBL" id="AYCK01015343">
    <property type="status" value="NOT_ANNOTATED_CDS"/>
    <property type="molecule type" value="Genomic_DNA"/>
</dbReference>
<evidence type="ECO:0000256" key="4">
    <source>
        <dbReference type="ARBA" id="ARBA00023159"/>
    </source>
</evidence>
<dbReference type="AlphaFoldDB" id="A0A096MA10"/>
<dbReference type="GO" id="GO:0005634">
    <property type="term" value="C:nucleus"/>
    <property type="evidence" value="ECO:0007669"/>
    <property type="project" value="TreeGrafter"/>
</dbReference>
<evidence type="ECO:0000256" key="1">
    <source>
        <dbReference type="ARBA" id="ARBA00022737"/>
    </source>
</evidence>
<dbReference type="InterPro" id="IPR002110">
    <property type="entry name" value="Ankyrin_rpt"/>
</dbReference>
<dbReference type="GO" id="GO:0010468">
    <property type="term" value="P:regulation of gene expression"/>
    <property type="evidence" value="ECO:0007669"/>
    <property type="project" value="TreeGrafter"/>
</dbReference>
<reference evidence="9" key="3">
    <citation type="submission" date="2025-09" db="UniProtKB">
        <authorList>
            <consortium name="Ensembl"/>
        </authorList>
    </citation>
    <scope>IDENTIFICATION</scope>
</reference>
<accession>A0A096MA10</accession>